<keyword evidence="5" id="KW-1185">Reference proteome</keyword>
<keyword evidence="2" id="KW-0539">Nucleus</keyword>
<protein>
    <recommendedName>
        <fullName evidence="3">Chromo domain-containing protein</fullName>
    </recommendedName>
</protein>
<dbReference type="PANTHER" id="PTHR22812">
    <property type="entry name" value="CHROMOBOX PROTEIN"/>
    <property type="match status" value="1"/>
</dbReference>
<dbReference type="AlphaFoldDB" id="A0A1R2D4X9"/>
<comment type="subcellular location">
    <subcellularLocation>
        <location evidence="1">Nucleus</location>
    </subcellularLocation>
</comment>
<dbReference type="PROSITE" id="PS00598">
    <property type="entry name" value="CHROMO_1"/>
    <property type="match status" value="1"/>
</dbReference>
<dbReference type="Pfam" id="PF00385">
    <property type="entry name" value="Chromo"/>
    <property type="match status" value="1"/>
</dbReference>
<dbReference type="InterPro" id="IPR051219">
    <property type="entry name" value="Heterochromatin_chromo-domain"/>
</dbReference>
<dbReference type="GO" id="GO:0005634">
    <property type="term" value="C:nucleus"/>
    <property type="evidence" value="ECO:0007669"/>
    <property type="project" value="UniProtKB-SubCell"/>
</dbReference>
<dbReference type="Proteomes" id="UP000187209">
    <property type="component" value="Unassembled WGS sequence"/>
</dbReference>
<evidence type="ECO:0000313" key="4">
    <source>
        <dbReference type="EMBL" id="OMJ96312.1"/>
    </source>
</evidence>
<dbReference type="InterPro" id="IPR023780">
    <property type="entry name" value="Chromo_domain"/>
</dbReference>
<dbReference type="InterPro" id="IPR023779">
    <property type="entry name" value="Chromodomain_CS"/>
</dbReference>
<organism evidence="4 5">
    <name type="scientific">Stentor coeruleus</name>
    <dbReference type="NCBI Taxonomy" id="5963"/>
    <lineage>
        <taxon>Eukaryota</taxon>
        <taxon>Sar</taxon>
        <taxon>Alveolata</taxon>
        <taxon>Ciliophora</taxon>
        <taxon>Postciliodesmatophora</taxon>
        <taxon>Heterotrichea</taxon>
        <taxon>Heterotrichida</taxon>
        <taxon>Stentoridae</taxon>
        <taxon>Stentor</taxon>
    </lineage>
</organism>
<evidence type="ECO:0000256" key="2">
    <source>
        <dbReference type="ARBA" id="ARBA00023242"/>
    </source>
</evidence>
<feature type="domain" description="Chromo" evidence="3">
    <location>
        <begin position="6"/>
        <end position="67"/>
    </location>
</feature>
<name>A0A1R2D4X9_9CILI</name>
<dbReference type="InterPro" id="IPR016197">
    <property type="entry name" value="Chromo-like_dom_sf"/>
</dbReference>
<dbReference type="OrthoDB" id="436852at2759"/>
<proteinExistence type="predicted"/>
<comment type="caution">
    <text evidence="4">The sequence shown here is derived from an EMBL/GenBank/DDBJ whole genome shotgun (WGS) entry which is preliminary data.</text>
</comment>
<dbReference type="InterPro" id="IPR000953">
    <property type="entry name" value="Chromo/chromo_shadow_dom"/>
</dbReference>
<evidence type="ECO:0000313" key="5">
    <source>
        <dbReference type="Proteomes" id="UP000187209"/>
    </source>
</evidence>
<evidence type="ECO:0000256" key="1">
    <source>
        <dbReference type="ARBA" id="ARBA00004123"/>
    </source>
</evidence>
<dbReference type="Gene3D" id="2.40.50.40">
    <property type="match status" value="1"/>
</dbReference>
<dbReference type="PROSITE" id="PS50013">
    <property type="entry name" value="CHROMO_2"/>
    <property type="match status" value="1"/>
</dbReference>
<dbReference type="SMART" id="SM00298">
    <property type="entry name" value="CHROMO"/>
    <property type="match status" value="1"/>
</dbReference>
<reference evidence="4 5" key="1">
    <citation type="submission" date="2016-11" db="EMBL/GenBank/DDBJ databases">
        <title>The macronuclear genome of Stentor coeruleus: a giant cell with tiny introns.</title>
        <authorList>
            <person name="Slabodnick M."/>
            <person name="Ruby J.G."/>
            <person name="Reiff S.B."/>
            <person name="Swart E.C."/>
            <person name="Gosai S."/>
            <person name="Prabakaran S."/>
            <person name="Witkowska E."/>
            <person name="Larue G.E."/>
            <person name="Fisher S."/>
            <person name="Freeman R.M."/>
            <person name="Gunawardena J."/>
            <person name="Chu W."/>
            <person name="Stover N.A."/>
            <person name="Gregory B.D."/>
            <person name="Nowacki M."/>
            <person name="Derisi J."/>
            <person name="Roy S.W."/>
            <person name="Marshall W.F."/>
            <person name="Sood P."/>
        </authorList>
    </citation>
    <scope>NUCLEOTIDE SEQUENCE [LARGE SCALE GENOMIC DNA]</scope>
    <source>
        <strain evidence="4">WM001</strain>
    </source>
</reference>
<dbReference type="EMBL" id="MPUH01000001">
    <property type="protein sequence ID" value="OMJ96312.1"/>
    <property type="molecule type" value="Genomic_DNA"/>
</dbReference>
<sequence>MDENLYKVEKIRKKKYDDTKKTWVYLVKWYGYDTDESTWEPEENLCYMPEVVNKFNEKWEERKKLIKQKKEEQLTQLATRRKLKLTRSKIESDAPAKIPFQNREVRFADEQSEEEESSQEEELKIRSLKPNVSEDEIPLFTNLRVAHARIYYNDIIKIIGFREFKGKNYVAVLFKAKENQIYSPAVFDLQIFKSSYSSVLKQYLIDNF</sequence>
<accession>A0A1R2D4X9</accession>
<gene>
    <name evidence="4" type="ORF">SteCoe_42</name>
</gene>
<dbReference type="SUPFAM" id="SSF54160">
    <property type="entry name" value="Chromo domain-like"/>
    <property type="match status" value="1"/>
</dbReference>
<evidence type="ECO:0000259" key="3">
    <source>
        <dbReference type="PROSITE" id="PS50013"/>
    </source>
</evidence>